<feature type="domain" description="Flagellar basal-body/hook protein C-terminal" evidence="9">
    <location>
        <begin position="427"/>
        <end position="464"/>
    </location>
</feature>
<evidence type="ECO:0000256" key="7">
    <source>
        <dbReference type="RuleBase" id="RU362065"/>
    </source>
</evidence>
<dbReference type="Pfam" id="PF06429">
    <property type="entry name" value="Flg_bbr_C"/>
    <property type="match status" value="1"/>
</dbReference>
<dbReference type="RefSeq" id="WP_379903636.1">
    <property type="nucleotide sequence ID" value="NZ_JBHRTR010000031.1"/>
</dbReference>
<keyword evidence="6 7" id="KW-0975">Bacterial flagellum</keyword>
<keyword evidence="11" id="KW-0282">Flagellum</keyword>
<dbReference type="InterPro" id="IPR002371">
    <property type="entry name" value="FlgK"/>
</dbReference>
<dbReference type="NCBIfam" id="TIGR02492">
    <property type="entry name" value="flgK_ends"/>
    <property type="match status" value="1"/>
</dbReference>
<keyword evidence="11" id="KW-0966">Cell projection</keyword>
<dbReference type="Pfam" id="PF22638">
    <property type="entry name" value="FlgK_D1"/>
    <property type="match status" value="1"/>
</dbReference>
<proteinExistence type="inferred from homology"/>
<dbReference type="InterPro" id="IPR010930">
    <property type="entry name" value="Flg_bb/hook_C_dom"/>
</dbReference>
<comment type="subcellular location">
    <subcellularLocation>
        <location evidence="1">Bacterial flagellum basal body</location>
    </subcellularLocation>
    <subcellularLocation>
        <location evidence="2 7">Secreted</location>
    </subcellularLocation>
</comment>
<evidence type="ECO:0000259" key="9">
    <source>
        <dbReference type="Pfam" id="PF06429"/>
    </source>
</evidence>
<dbReference type="PRINTS" id="PR01005">
    <property type="entry name" value="FLGHOOKAP1"/>
</dbReference>
<evidence type="ECO:0000256" key="2">
    <source>
        <dbReference type="ARBA" id="ARBA00004613"/>
    </source>
</evidence>
<evidence type="ECO:0000259" key="10">
    <source>
        <dbReference type="Pfam" id="PF22638"/>
    </source>
</evidence>
<evidence type="ECO:0000256" key="4">
    <source>
        <dbReference type="ARBA" id="ARBA00016244"/>
    </source>
</evidence>
<comment type="similarity">
    <text evidence="3 7">Belongs to the flagella basal body rod proteins family.</text>
</comment>
<evidence type="ECO:0000256" key="3">
    <source>
        <dbReference type="ARBA" id="ARBA00009677"/>
    </source>
</evidence>
<keyword evidence="5 7" id="KW-0964">Secreted</keyword>
<dbReference type="PANTHER" id="PTHR30033">
    <property type="entry name" value="FLAGELLAR HOOK-ASSOCIATED PROTEIN 1"/>
    <property type="match status" value="1"/>
</dbReference>
<evidence type="ECO:0000313" key="11">
    <source>
        <dbReference type="EMBL" id="MFC3229442.1"/>
    </source>
</evidence>
<dbReference type="InterPro" id="IPR053927">
    <property type="entry name" value="FlgK_helical"/>
</dbReference>
<evidence type="ECO:0000256" key="5">
    <source>
        <dbReference type="ARBA" id="ARBA00022525"/>
    </source>
</evidence>
<name>A0ABV7L5A0_9PROT</name>
<accession>A0ABV7L5A0</accession>
<reference evidence="12" key="1">
    <citation type="journal article" date="2019" name="Int. J. Syst. Evol. Microbiol.">
        <title>The Global Catalogue of Microorganisms (GCM) 10K type strain sequencing project: providing services to taxonomists for standard genome sequencing and annotation.</title>
        <authorList>
            <consortium name="The Broad Institute Genomics Platform"/>
            <consortium name="The Broad Institute Genome Sequencing Center for Infectious Disease"/>
            <person name="Wu L."/>
            <person name="Ma J."/>
        </authorList>
    </citation>
    <scope>NUCLEOTIDE SEQUENCE [LARGE SCALE GENOMIC DNA]</scope>
    <source>
        <strain evidence="12">KCTC 42964</strain>
    </source>
</reference>
<keyword evidence="11" id="KW-0969">Cilium</keyword>
<organism evidence="11 12">
    <name type="scientific">Marinibaculum pumilum</name>
    <dbReference type="NCBI Taxonomy" id="1766165"/>
    <lineage>
        <taxon>Bacteria</taxon>
        <taxon>Pseudomonadati</taxon>
        <taxon>Pseudomonadota</taxon>
        <taxon>Alphaproteobacteria</taxon>
        <taxon>Rhodospirillales</taxon>
        <taxon>Rhodospirillaceae</taxon>
        <taxon>Marinibaculum</taxon>
    </lineage>
</organism>
<dbReference type="EMBL" id="JBHRTR010000031">
    <property type="protein sequence ID" value="MFC3229442.1"/>
    <property type="molecule type" value="Genomic_DNA"/>
</dbReference>
<gene>
    <name evidence="7 11" type="primary">flgK</name>
    <name evidence="11" type="ORF">ACFOGJ_19500</name>
</gene>
<evidence type="ECO:0000256" key="6">
    <source>
        <dbReference type="ARBA" id="ARBA00023143"/>
    </source>
</evidence>
<comment type="caution">
    <text evidence="11">The sequence shown here is derived from an EMBL/GenBank/DDBJ whole genome shotgun (WGS) entry which is preliminary data.</text>
</comment>
<evidence type="ECO:0000313" key="12">
    <source>
        <dbReference type="Proteomes" id="UP001595528"/>
    </source>
</evidence>
<dbReference type="SUPFAM" id="SSF64518">
    <property type="entry name" value="Phase 1 flagellin"/>
    <property type="match status" value="1"/>
</dbReference>
<evidence type="ECO:0000256" key="1">
    <source>
        <dbReference type="ARBA" id="ARBA00004117"/>
    </source>
</evidence>
<protein>
    <recommendedName>
        <fullName evidence="4 7">Flagellar hook-associated protein 1</fullName>
        <shortName evidence="7">HAP1</shortName>
    </recommendedName>
</protein>
<keyword evidence="12" id="KW-1185">Reference proteome</keyword>
<evidence type="ECO:0000259" key="8">
    <source>
        <dbReference type="Pfam" id="PF00460"/>
    </source>
</evidence>
<dbReference type="Proteomes" id="UP001595528">
    <property type="component" value="Unassembled WGS sequence"/>
</dbReference>
<dbReference type="InterPro" id="IPR001444">
    <property type="entry name" value="Flag_bb_rod_N"/>
</dbReference>
<dbReference type="PANTHER" id="PTHR30033:SF1">
    <property type="entry name" value="FLAGELLAR HOOK-ASSOCIATED PROTEIN 1"/>
    <property type="match status" value="1"/>
</dbReference>
<dbReference type="Pfam" id="PF00460">
    <property type="entry name" value="Flg_bb_rod"/>
    <property type="match status" value="1"/>
</dbReference>
<feature type="domain" description="Flagellar basal body rod protein N-terminal" evidence="8">
    <location>
        <begin position="9"/>
        <end position="37"/>
    </location>
</feature>
<feature type="domain" description="Flagellar hook-associated protein FlgK helical" evidence="10">
    <location>
        <begin position="91"/>
        <end position="317"/>
    </location>
</feature>
<sequence>MTLSIAIGNALSGLRTSQQAMDVISNNIANANTPGYTRRTVALEAVTVSNFGRGVKIADIVREVDEYLNADYRLANSTIEKLRINLQYAESVEEMYGQPGADNSIANTITDFRSSLTALETAPENQGLREQALQDGIRLANRLNTESAAIQDLRGDAEREIGSIVERVNSLLDQIASINEQVIRANAQNQDSNALQDQRANYVDEIAKYMDVKVRESGDGNLVVTTAIGRTLVDNTVTHPLTTTTLTNVNASTVFNAITIDGIDVTSELRNGQGAIAAHLQARDTDLVARQNELNRIATTLFANITSANLNTADTSGGVQDDSNHFFATYVPADPVSAYNIQVHPDLVADASLLNDITAADDLNTAVNANYAFAAVTNGVGAVTVGFVEYGNAIIERQSLATSNTELTYKQQEYVTNSLEQRVGAVSGVNIDEELAQMLQFQKSFSAAGRLIQVTSEMLDTLISIAGR</sequence>